<keyword evidence="6 7" id="KW-0472">Membrane</keyword>
<evidence type="ECO:0000256" key="7">
    <source>
        <dbReference type="SAM" id="Phobius"/>
    </source>
</evidence>
<keyword evidence="2" id="KW-0813">Transport</keyword>
<evidence type="ECO:0000256" key="4">
    <source>
        <dbReference type="ARBA" id="ARBA00022737"/>
    </source>
</evidence>
<dbReference type="RefSeq" id="WP_379289649.1">
    <property type="nucleotide sequence ID" value="NZ_JBHTIU010000063.1"/>
</dbReference>
<keyword evidence="5 7" id="KW-1133">Transmembrane helix</keyword>
<dbReference type="Pfam" id="PF03600">
    <property type="entry name" value="CitMHS"/>
    <property type="match status" value="1"/>
</dbReference>
<evidence type="ECO:0000256" key="5">
    <source>
        <dbReference type="ARBA" id="ARBA00022989"/>
    </source>
</evidence>
<keyword evidence="4" id="KW-0677">Repeat</keyword>
<evidence type="ECO:0000256" key="1">
    <source>
        <dbReference type="ARBA" id="ARBA00004141"/>
    </source>
</evidence>
<feature type="domain" description="RCK C-terminal" evidence="8">
    <location>
        <begin position="326"/>
        <end position="410"/>
    </location>
</feature>
<dbReference type="SUPFAM" id="SSF116726">
    <property type="entry name" value="TrkA C-terminal domain-like"/>
    <property type="match status" value="2"/>
</dbReference>
<dbReference type="InterPro" id="IPR031312">
    <property type="entry name" value="Na/sul_symport_CS"/>
</dbReference>
<feature type="transmembrane region" description="Helical" evidence="7">
    <location>
        <begin position="477"/>
        <end position="496"/>
    </location>
</feature>
<evidence type="ECO:0000256" key="2">
    <source>
        <dbReference type="ARBA" id="ARBA00022448"/>
    </source>
</evidence>
<feature type="transmembrane region" description="Helical" evidence="7">
    <location>
        <begin position="561"/>
        <end position="581"/>
    </location>
</feature>
<evidence type="ECO:0000313" key="9">
    <source>
        <dbReference type="EMBL" id="MFD0870877.1"/>
    </source>
</evidence>
<keyword evidence="10" id="KW-1185">Reference proteome</keyword>
<feature type="transmembrane region" description="Helical" evidence="7">
    <location>
        <begin position="92"/>
        <end position="109"/>
    </location>
</feature>
<dbReference type="InterPro" id="IPR051679">
    <property type="entry name" value="DASS-Related_Transporters"/>
</dbReference>
<feature type="transmembrane region" description="Helical" evidence="7">
    <location>
        <begin position="136"/>
        <end position="155"/>
    </location>
</feature>
<feature type="transmembrane region" description="Helical" evidence="7">
    <location>
        <begin position="175"/>
        <end position="197"/>
    </location>
</feature>
<feature type="transmembrane region" description="Helical" evidence="7">
    <location>
        <begin position="432"/>
        <end position="465"/>
    </location>
</feature>
<dbReference type="InterPro" id="IPR006037">
    <property type="entry name" value="RCK_C"/>
</dbReference>
<feature type="transmembrane region" description="Helical" evidence="7">
    <location>
        <begin position="601"/>
        <end position="621"/>
    </location>
</feature>
<feature type="domain" description="RCK C-terminal" evidence="8">
    <location>
        <begin position="216"/>
        <end position="312"/>
    </location>
</feature>
<evidence type="ECO:0000259" key="8">
    <source>
        <dbReference type="PROSITE" id="PS51202"/>
    </source>
</evidence>
<accession>A0ABW3DBY2</accession>
<dbReference type="Proteomes" id="UP001597120">
    <property type="component" value="Unassembled WGS sequence"/>
</dbReference>
<feature type="transmembrane region" description="Helical" evidence="7">
    <location>
        <begin position="28"/>
        <end position="46"/>
    </location>
</feature>
<dbReference type="PROSITE" id="PS01271">
    <property type="entry name" value="NA_SULFATE"/>
    <property type="match status" value="1"/>
</dbReference>
<dbReference type="Gene3D" id="3.30.70.1450">
    <property type="entry name" value="Regulator of K+ conductance, C-terminal domain"/>
    <property type="match status" value="2"/>
</dbReference>
<sequence>MSSQMLVTLVLLGAASILFITGKVRSDLVALCALVALVLLGILTPGEALSGFSNSVVVMMIGLFVVGGGIFQTGLAKMASRQLLRMGGRHETRLLWMVMAVTALLSAFISNTGTVAVMLPIVVSLAAQIGMSPARLLMPLAFASSLGGTLTLIGTPPNLVISETLSQNGYEKLSFFAFTPVGLVALIGGMLLLVVLTKWLLKTQSSKAEGGEPRRRSMQELAQQYQIARNLYRVKVGEHSGLKDKSLLELEIPGRFGIHILEVRRRQSRRNPFFKSLAQELPGPSTIIKENDILYVQGSMEQVKLFADSCGLELMNPQHTERMNGQDSEPLFSREVGIAEVLLTPDSKFINQRIQESGFREKYGLNILGILRKGKYILHHLHEEKMRFGDALLVQGAWEKIHLLSRETADFVVVGQPLEEAGKVTLDHKAPIAAGIMVMMLVLMTLEVFPAVITVMLAAILMVATGCLKNMQEAYQTINWESIVLIAGMIPMSSALEKTGAAQYISEALVSGIGGSGPLVLLAGIYFVTSFLSLFISNTATAVLFAPIAFTAAVQMGVSPYPFLFAVSLAASLAFATPVASPANALVMASGGYAFGDYVKVGLPLQLLIGILMVLLLPVFFPF</sequence>
<feature type="transmembrane region" description="Helical" evidence="7">
    <location>
        <begin position="508"/>
        <end position="528"/>
    </location>
</feature>
<reference evidence="10" key="1">
    <citation type="journal article" date="2019" name="Int. J. Syst. Evol. Microbiol.">
        <title>The Global Catalogue of Microorganisms (GCM) 10K type strain sequencing project: providing services to taxonomists for standard genome sequencing and annotation.</title>
        <authorList>
            <consortium name="The Broad Institute Genomics Platform"/>
            <consortium name="The Broad Institute Genome Sequencing Center for Infectious Disease"/>
            <person name="Wu L."/>
            <person name="Ma J."/>
        </authorList>
    </citation>
    <scope>NUCLEOTIDE SEQUENCE [LARGE SCALE GENOMIC DNA]</scope>
    <source>
        <strain evidence="10">CCUG 57263</strain>
    </source>
</reference>
<gene>
    <name evidence="9" type="ORF">ACFQ03_17180</name>
</gene>
<dbReference type="Pfam" id="PF02080">
    <property type="entry name" value="TrkA_C"/>
    <property type="match status" value="2"/>
</dbReference>
<dbReference type="PANTHER" id="PTHR43652:SF1">
    <property type="entry name" value="RESPONSE REGULATOR"/>
    <property type="match status" value="1"/>
</dbReference>
<protein>
    <submittedName>
        <fullName evidence="9">SLC13 family permease</fullName>
    </submittedName>
</protein>
<dbReference type="InterPro" id="IPR004680">
    <property type="entry name" value="Cit_transptr-like_dom"/>
</dbReference>
<feature type="transmembrane region" description="Helical" evidence="7">
    <location>
        <begin position="534"/>
        <end position="554"/>
    </location>
</feature>
<feature type="transmembrane region" description="Helical" evidence="7">
    <location>
        <begin position="52"/>
        <end position="71"/>
    </location>
</feature>
<feature type="transmembrane region" description="Helical" evidence="7">
    <location>
        <begin position="6"/>
        <end position="21"/>
    </location>
</feature>
<evidence type="ECO:0000313" key="10">
    <source>
        <dbReference type="Proteomes" id="UP001597120"/>
    </source>
</evidence>
<evidence type="ECO:0000256" key="6">
    <source>
        <dbReference type="ARBA" id="ARBA00023136"/>
    </source>
</evidence>
<evidence type="ECO:0000256" key="3">
    <source>
        <dbReference type="ARBA" id="ARBA00022692"/>
    </source>
</evidence>
<name>A0ABW3DBY2_9BACL</name>
<dbReference type="InterPro" id="IPR036721">
    <property type="entry name" value="RCK_C_sf"/>
</dbReference>
<proteinExistence type="predicted"/>
<dbReference type="PANTHER" id="PTHR43652">
    <property type="entry name" value="BASIC AMINO ACID ANTIPORTER YFCC-RELATED"/>
    <property type="match status" value="1"/>
</dbReference>
<comment type="caution">
    <text evidence="9">The sequence shown here is derived from an EMBL/GenBank/DDBJ whole genome shotgun (WGS) entry which is preliminary data.</text>
</comment>
<organism evidence="9 10">
    <name type="scientific">Paenibacillus residui</name>
    <dbReference type="NCBI Taxonomy" id="629724"/>
    <lineage>
        <taxon>Bacteria</taxon>
        <taxon>Bacillati</taxon>
        <taxon>Bacillota</taxon>
        <taxon>Bacilli</taxon>
        <taxon>Bacillales</taxon>
        <taxon>Paenibacillaceae</taxon>
        <taxon>Paenibacillus</taxon>
    </lineage>
</organism>
<dbReference type="EMBL" id="JBHTIU010000063">
    <property type="protein sequence ID" value="MFD0870877.1"/>
    <property type="molecule type" value="Genomic_DNA"/>
</dbReference>
<keyword evidence="3 7" id="KW-0812">Transmembrane</keyword>
<dbReference type="PROSITE" id="PS51202">
    <property type="entry name" value="RCK_C"/>
    <property type="match status" value="2"/>
</dbReference>
<comment type="subcellular location">
    <subcellularLocation>
        <location evidence="1">Membrane</location>
        <topology evidence="1">Multi-pass membrane protein</topology>
    </subcellularLocation>
</comment>